<dbReference type="OMA" id="QSCVNEY"/>
<dbReference type="EMBL" id="AJFE02118855">
    <property type="status" value="NOT_ANNOTATED_CDS"/>
    <property type="molecule type" value="Genomic_DNA"/>
</dbReference>
<keyword evidence="1" id="KW-0479">Metal-binding</keyword>
<dbReference type="PANTHER" id="PTHR45736:SF7">
    <property type="entry name" value="ZINC FINGER MYM-TYPE PROTEIN 5"/>
    <property type="match status" value="1"/>
</dbReference>
<keyword evidence="4" id="KW-0862">Zinc</keyword>
<dbReference type="STRING" id="9597.ENSPPAP00000023434"/>
<dbReference type="InterPro" id="IPR010507">
    <property type="entry name" value="Znf_MYM"/>
</dbReference>
<keyword evidence="3" id="KW-0863">Zinc-finger</keyword>
<feature type="domain" description="TRASH" evidence="5">
    <location>
        <begin position="379"/>
        <end position="418"/>
    </location>
</feature>
<dbReference type="EMBL" id="AJFE02118853">
    <property type="status" value="NOT_ANNOTATED_CDS"/>
    <property type="molecule type" value="Genomic_DNA"/>
</dbReference>
<dbReference type="EMBL" id="AJFE02118854">
    <property type="status" value="NOT_ANNOTATED_CDS"/>
    <property type="molecule type" value="Genomic_DNA"/>
</dbReference>
<evidence type="ECO:0000256" key="1">
    <source>
        <dbReference type="ARBA" id="ARBA00022723"/>
    </source>
</evidence>
<reference evidence="6" key="3">
    <citation type="submission" date="2025-09" db="UniProtKB">
        <authorList>
            <consortium name="Ensembl"/>
        </authorList>
    </citation>
    <scope>IDENTIFICATION</scope>
</reference>
<dbReference type="Pfam" id="PF06467">
    <property type="entry name" value="zf-FCS"/>
    <property type="match status" value="3"/>
</dbReference>
<reference evidence="6 7" key="1">
    <citation type="journal article" date="2012" name="Nature">
        <title>The bonobo genome compared with the chimpanzee and human genomes.</title>
        <authorList>
            <person name="Prufer K."/>
            <person name="Munch K."/>
            <person name="Hellmann I."/>
            <person name="Akagi K."/>
            <person name="Miller J.R."/>
            <person name="Walenz B."/>
            <person name="Koren S."/>
            <person name="Sutton G."/>
            <person name="Kodira C."/>
            <person name="Winer R."/>
            <person name="Knight J.R."/>
            <person name="Mullikin J.C."/>
            <person name="Meader S.J."/>
            <person name="Ponting C.P."/>
            <person name="Lunter G."/>
            <person name="Higashino S."/>
            <person name="Hobolth A."/>
            <person name="Dutheil J."/>
            <person name="Karakoc E."/>
            <person name="Alkan C."/>
            <person name="Sajjadian S."/>
            <person name="Catacchio C.R."/>
            <person name="Ventura M."/>
            <person name="Marques-Bonet T."/>
            <person name="Eichler E.E."/>
            <person name="Andre C."/>
            <person name="Atencia R."/>
            <person name="Mugisha L."/>
            <person name="Junhold J."/>
            <person name="Patterson N."/>
            <person name="Siebauer M."/>
            <person name="Good J.M."/>
            <person name="Fischer A."/>
            <person name="Ptak S.E."/>
            <person name="Lachmann M."/>
            <person name="Symer D.E."/>
            <person name="Mailund T."/>
            <person name="Schierup M.H."/>
            <person name="Andres A.M."/>
            <person name="Kelso J."/>
            <person name="Paabo S."/>
        </authorList>
    </citation>
    <scope>NUCLEOTIDE SEQUENCE [LARGE SCALE GENOMIC DNA]</scope>
</reference>
<evidence type="ECO:0000313" key="6">
    <source>
        <dbReference type="Ensembl" id="ENSPPAP00000023434.1"/>
    </source>
</evidence>
<dbReference type="EMBL" id="AJFE02118857">
    <property type="status" value="NOT_ANNOTATED_CDS"/>
    <property type="molecule type" value="Genomic_DNA"/>
</dbReference>
<dbReference type="EMBL" id="AJFE02118859">
    <property type="status" value="NOT_ANNOTATED_CDS"/>
    <property type="molecule type" value="Genomic_DNA"/>
</dbReference>
<evidence type="ECO:0000313" key="7">
    <source>
        <dbReference type="Proteomes" id="UP000240080"/>
    </source>
</evidence>
<dbReference type="KEGG" id="pps:100968121"/>
<keyword evidence="7" id="KW-1185">Reference proteome</keyword>
<organism evidence="6 7">
    <name type="scientific">Pan paniscus</name>
    <name type="common">Pygmy chimpanzee</name>
    <name type="synonym">Bonobo</name>
    <dbReference type="NCBI Taxonomy" id="9597"/>
    <lineage>
        <taxon>Eukaryota</taxon>
        <taxon>Metazoa</taxon>
        <taxon>Chordata</taxon>
        <taxon>Craniata</taxon>
        <taxon>Vertebrata</taxon>
        <taxon>Euteleostomi</taxon>
        <taxon>Mammalia</taxon>
        <taxon>Eutheria</taxon>
        <taxon>Euarchontoglires</taxon>
        <taxon>Primates</taxon>
        <taxon>Haplorrhini</taxon>
        <taxon>Catarrhini</taxon>
        <taxon>Hominidae</taxon>
        <taxon>Pan</taxon>
    </lineage>
</organism>
<dbReference type="GeneTree" id="ENSGT00940000162379"/>
<dbReference type="InterPro" id="IPR011017">
    <property type="entry name" value="TRASH_dom"/>
</dbReference>
<dbReference type="Ensembl" id="ENSPPAT00000046258.1">
    <property type="protein sequence ID" value="ENSPPAP00000023434.1"/>
    <property type="gene ID" value="ENSPPAG00000034895.1"/>
</dbReference>
<sequence length="668" mass="74867">MEKCSVGGLELTEQTPALLGNMAMATSLMDIGHSFGHPACPLVSRSRNSPVEDDDDDDVVFIESIQPPSISAPAIADERNFIFASSKNEKPQRNYSVIPPSSRDLASQKGNISETIVIDDEENIETNGGAEKKSSCFIEWGLPGTKNKTNDLDFSTSSLSRSKTKTGVRPFNPGRMNVAGDLFQNGEFATHHSPDSWISQSASFPSNQKQPGVDSLSPVALLRKQNFQPTAQQQLTKPAKITCANCKKPLQKGQTAYQRKGSAHLFCSTTCLSSFSHKRTQNTRSIICKKDASTKKANVILPVESSKSFQEFYSTSCLSPCENNWNLKKGVFNKSRCTICSKLAEIRHEVSVNNVTHKLCSNHCFNKYRLANGLIMNCCEHCGEYMPSKSTGNNILVIGGQQKRFCCQSCINEYKQMMETKSKKLTASENRKRNAFREENEKQLYGSSNTLLKKIEGIPEKKEKTSQLQLSVECGTDTLLIQENVNLPPPSTSTIADTFQEQLEEKNFEDSIVPVVLSADPGTWPRILNIKQRDTLVENVPPQVRNFNFPKDNTGRKFSETYYTRILPNGEKTTRSWLLYSTSKDSVFCLYCKLFGEGKNQLKNENGCKDWQHLSHILSKHEESEMHINNSVKYSKLKSDLKKNKAIDAAERRLYENEKNDGVLLLYT</sequence>
<dbReference type="Proteomes" id="UP000240080">
    <property type="component" value="Chromosome 13"/>
</dbReference>
<dbReference type="SMART" id="SM00746">
    <property type="entry name" value="TRASH"/>
    <property type="match status" value="3"/>
</dbReference>
<dbReference type="EMBL" id="AJFE02118852">
    <property type="status" value="NOT_ANNOTATED_CDS"/>
    <property type="molecule type" value="Genomic_DNA"/>
</dbReference>
<dbReference type="Bgee" id="ENSPPAG00000034895">
    <property type="expression patterns" value="Expressed in testis and 6 other cell types or tissues"/>
</dbReference>
<dbReference type="EMBL" id="AJFE02118860">
    <property type="status" value="NOT_ANNOTATED_CDS"/>
    <property type="molecule type" value="Genomic_DNA"/>
</dbReference>
<dbReference type="GeneID" id="100968121"/>
<evidence type="ECO:0000256" key="3">
    <source>
        <dbReference type="ARBA" id="ARBA00022771"/>
    </source>
</evidence>
<accession>A0A2R9B370</accession>
<protein>
    <submittedName>
        <fullName evidence="6">Zinc finger MYM-type containing 5</fullName>
    </submittedName>
</protein>
<dbReference type="RefSeq" id="XP_034792277.1">
    <property type="nucleotide sequence ID" value="XM_034936386.3"/>
</dbReference>
<dbReference type="PANTHER" id="PTHR45736">
    <property type="entry name" value="ZINC FINGER MYM-TYPE PROTEIN"/>
    <property type="match status" value="1"/>
</dbReference>
<name>A0A2R9B370_PANPA</name>
<dbReference type="EMBL" id="AJFE02118858">
    <property type="status" value="NOT_ANNOTATED_CDS"/>
    <property type="molecule type" value="Genomic_DNA"/>
</dbReference>
<feature type="domain" description="TRASH" evidence="5">
    <location>
        <begin position="243"/>
        <end position="279"/>
    </location>
</feature>
<evidence type="ECO:0000256" key="4">
    <source>
        <dbReference type="ARBA" id="ARBA00022833"/>
    </source>
</evidence>
<dbReference type="RefSeq" id="XP_034792278.1">
    <property type="nucleotide sequence ID" value="XM_034936387.3"/>
</dbReference>
<evidence type="ECO:0000256" key="2">
    <source>
        <dbReference type="ARBA" id="ARBA00022737"/>
    </source>
</evidence>
<keyword evidence="2" id="KW-0677">Repeat</keyword>
<feature type="domain" description="TRASH" evidence="5">
    <location>
        <begin position="337"/>
        <end position="372"/>
    </location>
</feature>
<dbReference type="SUPFAM" id="SSF57716">
    <property type="entry name" value="Glucocorticoid receptor-like (DNA-binding domain)"/>
    <property type="match status" value="1"/>
</dbReference>
<gene>
    <name evidence="6" type="primary">ZMYM5</name>
</gene>
<evidence type="ECO:0000259" key="5">
    <source>
        <dbReference type="SMART" id="SM00746"/>
    </source>
</evidence>
<dbReference type="AlphaFoldDB" id="A0A2R9B370"/>
<dbReference type="GO" id="GO:0008270">
    <property type="term" value="F:zinc ion binding"/>
    <property type="evidence" value="ECO:0007669"/>
    <property type="project" value="UniProtKB-KW"/>
</dbReference>
<dbReference type="InterPro" id="IPR051284">
    <property type="entry name" value="ZnF_MYMT-QRICH1"/>
</dbReference>
<proteinExistence type="predicted"/>
<dbReference type="RefSeq" id="XP_003833048.1">
    <property type="nucleotide sequence ID" value="XM_003833000.6"/>
</dbReference>
<dbReference type="GO" id="GO:0000122">
    <property type="term" value="P:negative regulation of transcription by RNA polymerase II"/>
    <property type="evidence" value="ECO:0007669"/>
    <property type="project" value="Ensembl"/>
</dbReference>
<dbReference type="CTD" id="9205"/>
<dbReference type="EMBL" id="AJFE02118856">
    <property type="status" value="NOT_ANNOTATED_CDS"/>
    <property type="molecule type" value="Genomic_DNA"/>
</dbReference>
<dbReference type="RefSeq" id="XP_063451968.1">
    <property type="nucleotide sequence ID" value="XM_063595898.1"/>
</dbReference>
<dbReference type="RefSeq" id="XP_008956741.1">
    <property type="nucleotide sequence ID" value="XM_008958493.6"/>
</dbReference>
<reference evidence="6" key="2">
    <citation type="submission" date="2025-08" db="UniProtKB">
        <authorList>
            <consortium name="Ensembl"/>
        </authorList>
    </citation>
    <scope>IDENTIFICATION</scope>
</reference>